<dbReference type="Pfam" id="PF00903">
    <property type="entry name" value="Glyoxalase"/>
    <property type="match status" value="1"/>
</dbReference>
<dbReference type="CDD" id="cd07247">
    <property type="entry name" value="SgaA_N_like"/>
    <property type="match status" value="1"/>
</dbReference>
<dbReference type="RefSeq" id="WP_356709907.1">
    <property type="nucleotide sequence ID" value="NZ_JBEXIP010000010.1"/>
</dbReference>
<evidence type="ECO:0000313" key="4">
    <source>
        <dbReference type="Proteomes" id="UP001550044"/>
    </source>
</evidence>
<dbReference type="Proteomes" id="UP001550044">
    <property type="component" value="Unassembled WGS sequence"/>
</dbReference>
<evidence type="ECO:0000313" key="3">
    <source>
        <dbReference type="EMBL" id="MET8434233.1"/>
    </source>
</evidence>
<reference evidence="3 4" key="1">
    <citation type="submission" date="2024-06" db="EMBL/GenBank/DDBJ databases">
        <title>The Natural Products Discovery Center: Release of the First 8490 Sequenced Strains for Exploring Actinobacteria Biosynthetic Diversity.</title>
        <authorList>
            <person name="Kalkreuter E."/>
            <person name="Kautsar S.A."/>
            <person name="Yang D."/>
            <person name="Bader C.D."/>
            <person name="Teijaro C.N."/>
            <person name="Fluegel L."/>
            <person name="Davis C.M."/>
            <person name="Simpson J.R."/>
            <person name="Lauterbach L."/>
            <person name="Steele A.D."/>
            <person name="Gui C."/>
            <person name="Meng S."/>
            <person name="Li G."/>
            <person name="Viehrig K."/>
            <person name="Ye F."/>
            <person name="Su P."/>
            <person name="Kiefer A.F."/>
            <person name="Nichols A."/>
            <person name="Cepeda A.J."/>
            <person name="Yan W."/>
            <person name="Fan B."/>
            <person name="Jiang Y."/>
            <person name="Adhikari A."/>
            <person name="Zheng C.-J."/>
            <person name="Schuster L."/>
            <person name="Cowan T.M."/>
            <person name="Smanski M.J."/>
            <person name="Chevrette M.G."/>
            <person name="De Carvalho L.P.S."/>
            <person name="Shen B."/>
        </authorList>
    </citation>
    <scope>NUCLEOTIDE SEQUENCE [LARGE SCALE GENOMIC DNA]</scope>
    <source>
        <strain evidence="3 4">NPDC005137</strain>
    </source>
</reference>
<organism evidence="3 4">
    <name type="scientific">Streptomyces sp. 900116325</name>
    <dbReference type="NCBI Taxonomy" id="3154295"/>
    <lineage>
        <taxon>Bacteria</taxon>
        <taxon>Bacillati</taxon>
        <taxon>Actinomycetota</taxon>
        <taxon>Actinomycetes</taxon>
        <taxon>Kitasatosporales</taxon>
        <taxon>Streptomycetaceae</taxon>
        <taxon>Streptomyces</taxon>
    </lineage>
</organism>
<dbReference type="Gene3D" id="3.10.180.10">
    <property type="entry name" value="2,3-Dihydroxybiphenyl 1,2-Dioxygenase, domain 1"/>
    <property type="match status" value="3"/>
</dbReference>
<feature type="compositionally biased region" description="Low complexity" evidence="1">
    <location>
        <begin position="194"/>
        <end position="206"/>
    </location>
</feature>
<dbReference type="InterPro" id="IPR029068">
    <property type="entry name" value="Glyas_Bleomycin-R_OHBP_Dase"/>
</dbReference>
<dbReference type="PANTHER" id="PTHR33993:SF10">
    <property type="entry name" value="CONSERVED PROTEIN"/>
    <property type="match status" value="1"/>
</dbReference>
<gene>
    <name evidence="3" type="ORF">ABZV61_15790</name>
</gene>
<dbReference type="InterPro" id="IPR004360">
    <property type="entry name" value="Glyas_Fos-R_dOase_dom"/>
</dbReference>
<dbReference type="PANTHER" id="PTHR33993">
    <property type="entry name" value="GLYOXALASE-RELATED"/>
    <property type="match status" value="1"/>
</dbReference>
<accession>A0ABV2UBR6</accession>
<comment type="caution">
    <text evidence="3">The sequence shown here is derived from an EMBL/GenBank/DDBJ whole genome shotgun (WGS) entry which is preliminary data.</text>
</comment>
<feature type="compositionally biased region" description="Gly residues" evidence="1">
    <location>
        <begin position="174"/>
        <end position="193"/>
    </location>
</feature>
<sequence>MAAFAHSAPCWVDVQLPDLEAGKRFYGELFGWTFRAGEEVDRGGPCVDALSGGKLVAALAAKQDGRMPTAWGIYFATDDIVATVTRIRQAGGQMITEPVRVGGAGVLAQAADPGGAVFGLWQAGDRSGFQKQNEPGSFCWTEVYTRQKDRVDAFYEQVFGFRGTNLGSADTDGPGRGEPGTGEPGTGGPGTTGAGADTTGGPATRGSGTGESEAPGSETPESGTGESEAPGSEVPESGTSGSDEDVPGADFRMWSPAGSEPGPDTAIGGRSVITDAFPAEMPSYFLNYFAVADCDATAETGAHLGGRVSVPPFDIPYGRMAVLHDNQGAEFAVLQPPVSR</sequence>
<dbReference type="EMBL" id="JBEXIP010000010">
    <property type="protein sequence ID" value="MET8434233.1"/>
    <property type="molecule type" value="Genomic_DNA"/>
</dbReference>
<keyword evidence="4" id="KW-1185">Reference proteome</keyword>
<proteinExistence type="predicted"/>
<dbReference type="PROSITE" id="PS51819">
    <property type="entry name" value="VOC"/>
    <property type="match status" value="1"/>
</dbReference>
<feature type="compositionally biased region" description="Low complexity" evidence="1">
    <location>
        <begin position="215"/>
        <end position="228"/>
    </location>
</feature>
<dbReference type="SUPFAM" id="SSF54593">
    <property type="entry name" value="Glyoxalase/Bleomycin resistance protein/Dihydroxybiphenyl dioxygenase"/>
    <property type="match status" value="2"/>
</dbReference>
<dbReference type="InterPro" id="IPR037523">
    <property type="entry name" value="VOC_core"/>
</dbReference>
<feature type="region of interest" description="Disordered" evidence="1">
    <location>
        <begin position="163"/>
        <end position="266"/>
    </location>
</feature>
<dbReference type="InterPro" id="IPR052164">
    <property type="entry name" value="Anthracycline_SecMetBiosynth"/>
</dbReference>
<protein>
    <submittedName>
        <fullName evidence="3">VOC family protein</fullName>
    </submittedName>
</protein>
<evidence type="ECO:0000259" key="2">
    <source>
        <dbReference type="PROSITE" id="PS51819"/>
    </source>
</evidence>
<feature type="domain" description="VOC" evidence="2">
    <location>
        <begin position="8"/>
        <end position="123"/>
    </location>
</feature>
<evidence type="ECO:0000256" key="1">
    <source>
        <dbReference type="SAM" id="MobiDB-lite"/>
    </source>
</evidence>
<name>A0ABV2UBR6_9ACTN</name>